<protein>
    <submittedName>
        <fullName evidence="1">Uncharacterized protein</fullName>
    </submittedName>
</protein>
<dbReference type="Proteomes" id="UP000284277">
    <property type="component" value="Unassembled WGS sequence"/>
</dbReference>
<comment type="caution">
    <text evidence="1">The sequence shown here is derived from an EMBL/GenBank/DDBJ whole genome shotgun (WGS) entry which is preliminary data.</text>
</comment>
<gene>
    <name evidence="1" type="ORF">BET01_00780</name>
</gene>
<dbReference type="OrthoDB" id="2881498at2"/>
<evidence type="ECO:0000313" key="2">
    <source>
        <dbReference type="Proteomes" id="UP000284277"/>
    </source>
</evidence>
<sequence>MIVINTPLRADIFQKAAEEEGLIFVKKTGMKLIFENPQGEDAKKAEVLKKKWKGNKDLAAIYFQVLPQ</sequence>
<reference evidence="1 2" key="1">
    <citation type="submission" date="2016-08" db="EMBL/GenBank/DDBJ databases">
        <title>A new outlook on sporulation: Clostridium algidixylanolyticum.</title>
        <authorList>
            <person name="Poppleton D.I."/>
            <person name="Gribaldo S."/>
        </authorList>
    </citation>
    <scope>NUCLEOTIDE SEQUENCE [LARGE SCALE GENOMIC DNA]</scope>
    <source>
        <strain evidence="1 2">SPL73</strain>
    </source>
</reference>
<proteinExistence type="predicted"/>
<accession>A0A419TBT0</accession>
<organism evidence="1 2">
    <name type="scientific">Lacrimispora algidixylanolytica</name>
    <dbReference type="NCBI Taxonomy" id="94868"/>
    <lineage>
        <taxon>Bacteria</taxon>
        <taxon>Bacillati</taxon>
        <taxon>Bacillota</taxon>
        <taxon>Clostridia</taxon>
        <taxon>Lachnospirales</taxon>
        <taxon>Lachnospiraceae</taxon>
        <taxon>Lacrimispora</taxon>
    </lineage>
</organism>
<keyword evidence="2" id="KW-1185">Reference proteome</keyword>
<name>A0A419TBT0_9FIRM</name>
<dbReference type="EMBL" id="MCIA01000001">
    <property type="protein sequence ID" value="RKD34923.1"/>
    <property type="molecule type" value="Genomic_DNA"/>
</dbReference>
<dbReference type="RefSeq" id="WP_120194858.1">
    <property type="nucleotide sequence ID" value="NZ_MCIA01000001.1"/>
</dbReference>
<evidence type="ECO:0000313" key="1">
    <source>
        <dbReference type="EMBL" id="RKD34923.1"/>
    </source>
</evidence>
<dbReference type="AlphaFoldDB" id="A0A419TBT0"/>